<feature type="domain" description="Cadherin" evidence="14">
    <location>
        <begin position="524"/>
        <end position="637"/>
    </location>
</feature>
<dbReference type="SMART" id="SM00466">
    <property type="entry name" value="SRA"/>
    <property type="match status" value="1"/>
</dbReference>
<evidence type="ECO:0000256" key="11">
    <source>
        <dbReference type="PROSITE-ProRule" id="PRU00043"/>
    </source>
</evidence>
<dbReference type="InterPro" id="IPR002126">
    <property type="entry name" value="Cadherin-like_dom"/>
</dbReference>
<feature type="domain" description="Cadherin" evidence="14">
    <location>
        <begin position="1264"/>
        <end position="1397"/>
    </location>
</feature>
<dbReference type="GO" id="GO:0005886">
    <property type="term" value="C:plasma membrane"/>
    <property type="evidence" value="ECO:0007669"/>
    <property type="project" value="UniProtKB-SubCell"/>
</dbReference>
<dbReference type="GO" id="GO:0005509">
    <property type="term" value="F:calcium ion binding"/>
    <property type="evidence" value="ECO:0007669"/>
    <property type="project" value="UniProtKB-UniRule"/>
</dbReference>
<evidence type="ECO:0000256" key="6">
    <source>
        <dbReference type="ARBA" id="ARBA00022837"/>
    </source>
</evidence>
<evidence type="ECO:0000256" key="4">
    <source>
        <dbReference type="ARBA" id="ARBA00022729"/>
    </source>
</evidence>
<evidence type="ECO:0000256" key="10">
    <source>
        <dbReference type="ARBA" id="ARBA00023242"/>
    </source>
</evidence>
<keyword evidence="7" id="KW-0130">Cell adhesion</keyword>
<evidence type="ECO:0000313" key="16">
    <source>
        <dbReference type="EMBL" id="EEN69699.1"/>
    </source>
</evidence>
<feature type="domain" description="Cadherin" evidence="14">
    <location>
        <begin position="1197"/>
        <end position="1255"/>
    </location>
</feature>
<dbReference type="InterPro" id="IPR003105">
    <property type="entry name" value="SRA_YDG"/>
</dbReference>
<feature type="domain" description="Cadherin" evidence="14">
    <location>
        <begin position="1093"/>
        <end position="1196"/>
    </location>
</feature>
<feature type="region of interest" description="Disordered" evidence="13">
    <location>
        <begin position="1983"/>
        <end position="2026"/>
    </location>
</feature>
<dbReference type="FunFam" id="2.60.40.60:FF:000020">
    <property type="entry name" value="Dachsous cadherin-related 1b"/>
    <property type="match status" value="3"/>
</dbReference>
<dbReference type="PROSITE" id="PS51015">
    <property type="entry name" value="YDG"/>
    <property type="match status" value="1"/>
</dbReference>
<feature type="domain" description="Cadherin" evidence="14">
    <location>
        <begin position="1524"/>
        <end position="1645"/>
    </location>
</feature>
<feature type="region of interest" description="Disordered" evidence="13">
    <location>
        <begin position="1827"/>
        <end position="1858"/>
    </location>
</feature>
<keyword evidence="10 12" id="KW-0539">Nucleus</keyword>
<comment type="subcellular location">
    <subcellularLocation>
        <location evidence="1">Cell membrane</location>
        <topology evidence="1">Single-pass type I membrane protein</topology>
    </subcellularLocation>
    <subcellularLocation>
        <location evidence="12">Nucleus</location>
    </subcellularLocation>
</comment>
<evidence type="ECO:0000256" key="7">
    <source>
        <dbReference type="ARBA" id="ARBA00022889"/>
    </source>
</evidence>
<dbReference type="InterPro" id="IPR015919">
    <property type="entry name" value="Cadherin-like_sf"/>
</dbReference>
<feature type="domain" description="Cadherin" evidence="14">
    <location>
        <begin position="961"/>
        <end position="1086"/>
    </location>
</feature>
<feature type="domain" description="Cadherin" evidence="14">
    <location>
        <begin position="855"/>
        <end position="960"/>
    </location>
</feature>
<feature type="domain" description="Cadherin" evidence="14">
    <location>
        <begin position="638"/>
        <end position="740"/>
    </location>
</feature>
<dbReference type="PANTHER" id="PTHR24026">
    <property type="entry name" value="FAT ATYPICAL CADHERIN-RELATED"/>
    <property type="match status" value="1"/>
</dbReference>
<organism>
    <name type="scientific">Branchiostoma floridae</name>
    <name type="common">Florida lancelet</name>
    <name type="synonym">Amphioxus</name>
    <dbReference type="NCBI Taxonomy" id="7739"/>
    <lineage>
        <taxon>Eukaryota</taxon>
        <taxon>Metazoa</taxon>
        <taxon>Chordata</taxon>
        <taxon>Cephalochordata</taxon>
        <taxon>Leptocardii</taxon>
        <taxon>Amphioxiformes</taxon>
        <taxon>Branchiostomatidae</taxon>
        <taxon>Branchiostoma</taxon>
    </lineage>
</organism>
<dbReference type="CDD" id="cd11304">
    <property type="entry name" value="Cadherin_repeat"/>
    <property type="match status" value="11"/>
</dbReference>
<keyword evidence="6 11" id="KW-0106">Calcium</keyword>
<dbReference type="PROSITE" id="PS50268">
    <property type="entry name" value="CADHERIN_2"/>
    <property type="match status" value="12"/>
</dbReference>
<feature type="region of interest" description="Disordered" evidence="13">
    <location>
        <begin position="1872"/>
        <end position="1912"/>
    </location>
</feature>
<dbReference type="InParanoid" id="C3XQH9"/>
<dbReference type="PRINTS" id="PR00205">
    <property type="entry name" value="CADHERIN"/>
</dbReference>
<keyword evidence="2" id="KW-1003">Cell membrane</keyword>
<feature type="domain" description="Cadherin" evidence="14">
    <location>
        <begin position="1405"/>
        <end position="1523"/>
    </location>
</feature>
<feature type="domain" description="Cadherin" evidence="14">
    <location>
        <begin position="428"/>
        <end position="523"/>
    </location>
</feature>
<dbReference type="FunFam" id="2.60.40.60:FF:000098">
    <property type="entry name" value="cadherin-23 isoform X1"/>
    <property type="match status" value="1"/>
</dbReference>
<keyword evidence="8" id="KW-1133">Transmembrane helix</keyword>
<sequence length="2244" mass="247043">MAGRYISPYEEKRLKNMEENRRILESLGLVGPDSVKPKRVVKKKAPVKRKKAIRVHTPAKKVILAEEEQVDTEQDVFTPTRRSARLRGKAAPSLQELRTEVDEELEAEKDTGYKPVPKDRPNVFGEIPDFPVGTWFETRMEACRAGVHRPTVAGIHGNDYEGCYSLVLSGGYEDDLDYGECFTYTGEGGRDLKGTKANPKNLRTAPQSKDQTLTRGNLALSVSVETRQPVRVMRGYKLDSAFAPEEGYRYDGLYSVDKFWFTTGLSGFGVYKFVLSRCPDQAPPPWTLPTHGESSATDPDQDNVYFSIESEFLGVDQVTGRVILIKALDREVSYLATIRVSDVNDNDPKFLSTPYIVTLDEDYRVGFPVFLGIEVEDPDSGPGGAYQFSCGGGCDWFDIDPISGLILLSKPLDYEFLPAYWMLINCTGFSVVTTAAVDGDRGVDNPIGYSISGGNDGNFFLIRATTGEITVARPLDRDAYLDKFGIWQLTVTATEDKNGLPGQATSTIVTITIEDVNDEAPTFDHRSYTATFPENYPEGVPLPNLNIFVADLDEGANSKLQIYLDDDWGAFTVTPSELEGSADIQVYITNSTVLDYETMDNFTLRIVAVESDTNEQFSDSALVTILLEDQNDNAPIFNHAMYRGEVSEAAVPDTYVTAVLAMDYDTVLEYRTIQYSLHGAGSDRFAIDPISGIITLAGSLDYEDNPKYYLIAQAEDGPGLITTVPVEITVLDYNDVQPIFLIDEYQVYIEENSLDMPQWMFVHATDYDGSELNNRIESYTLSNTTNFASHFGIGQTSGLLSIIQAVDYEDVIFTNGKPEIHLEVTAKDSGTPALSAMANVTVFIMDMNDNTPVFEEDEYRVEIAEVVEAGATIVQVRATDADSGPNQALVYSLVGEHSQLFSIEPRTGLVTVAAGSQFDQDLVDEYRLLVIATDFGAPARSGTVNLVIRVLEGNNKAPTFFQPFISAAVLEDTMVGWQVAQLNASDADNTSDVQFLPIRPYFVRAWNGAILNNSVFTGTNQTFEDWFEVDSTTGVVTVGRELDRETAAMFELTVLAVDAEAETSGQTATALVAIFIEDRNDNPPVFMSPHTPDTPYYHLSMLEETSHGISVLTISAEDPDSPWTIINYQLVWHNEGYFAIDNVTGVVTVARPVDYEMGVRWVNFTVQATDDGNPPLSASTPVSIQIVDINDNSPVFQEDFYRVSIPEDARVGDVILNVSASDADSRLNGNIFYNVTGGGGMFSVHSTLVEVTVLDVNDVPPTFPHAVYHADIQEHVLLYSHVITVQAHDPDEGPSGEINYSILAGNGAVSAVDTDPSDGGRISYRITDNVGHINDSLMFTINEDNGDLTTARRLDREVQEYYNLLLVVEDRGSPTSFSSYRFITIRVTDVDDSEPYFPEIWHSATDVAVEFDIRENLAVGTEIGAVPPAVDDDLGANAVPYYYIIGGASNKFAISKTTGVLSTRSSDLDFEDQSDFTLTIKTSSDPEFYTVLTTRGKRSSHDDPSVLEVAIHLKDTNDNAPRFSKQKYSTVVSADTKYGTTVIQTEASDADSGNFSVTWFYLHSCNFVQQNSRTPCPDTFRLDRTGGSLVTNELFGAYRDQGYFKLLIQAVDSVRADFVDVAEVEVYILSENQQVLLTVDRAPADVRTGEEELVRSLQTATGLEVVVDDIQYHTPQKSRVDETKLISDDMDVMSTASISEVTPLEAETCASEADCSVLEGILIGLGAVLFVGTVSLICITFCLKHRILRTTEGLSGYDVARSVTAPYALLHMHVPQAALNTLTVTVENGVSTIQPAAPVETTYSQVQPKSEYSMSMDKKHPVGILKKSTPRTELNPALSTQMPSLPGEPPTSVQQTDTNLPSGVSTGVLTEHGPPVDTFSPPVDTCSSTGTQSRRRSDGDLLDMEEAQSVSGKSVPVNEMAVRAAMLWNSVVDHLYCAGVPNPAPDADTPLPRPRNPSPHHLRRKSSESNPLYRLEKAILMEIPDSTLSSHTSPDRRQHRMDEETSHLIRHEGYPYDNDEGEDGTLLGAAHVNHHPVYPGRAQPHSHWETAGEEIPDEPTYSQYIDHTSHPEMAGKRGTPQVLPPDASPQRDEVYNPLVRPDLRNPKMSQYRGGRPVQLLSPGGSIPEESPEDVLGLDSPRGDESPQLEQNSSSGRGSLNNERPWIAFHDSSDSSPVRTVTGRLMSPSRRMHVAAQVHHVTETSSADSSPVRLARSAAGLFSFYLSKRFKRWTMNFFLNFHAFL</sequence>
<feature type="domain" description="Cadherin" evidence="14">
    <location>
        <begin position="351"/>
        <end position="424"/>
    </location>
</feature>
<evidence type="ECO:0000259" key="14">
    <source>
        <dbReference type="PROSITE" id="PS50268"/>
    </source>
</evidence>
<dbReference type="InterPro" id="IPR036987">
    <property type="entry name" value="SRA-YDG_sf"/>
</dbReference>
<evidence type="ECO:0000256" key="13">
    <source>
        <dbReference type="SAM" id="MobiDB-lite"/>
    </source>
</evidence>
<keyword evidence="4" id="KW-0732">Signal</keyword>
<feature type="domain" description="YDG" evidence="15">
    <location>
        <begin position="125"/>
        <end position="277"/>
    </location>
</feature>
<dbReference type="eggNOG" id="KOG3594">
    <property type="taxonomic scope" value="Eukaryota"/>
</dbReference>
<dbReference type="InterPro" id="IPR020894">
    <property type="entry name" value="Cadherin_CS"/>
</dbReference>
<protein>
    <submittedName>
        <fullName evidence="16">Uncharacterized protein</fullName>
    </submittedName>
</protein>
<dbReference type="Gene3D" id="2.30.280.10">
    <property type="entry name" value="SRA-YDG"/>
    <property type="match status" value="1"/>
</dbReference>
<name>C3XQH9_BRAFL</name>
<dbReference type="InterPro" id="IPR015947">
    <property type="entry name" value="PUA-like_sf"/>
</dbReference>
<keyword evidence="9" id="KW-0472">Membrane</keyword>
<keyword evidence="3" id="KW-0812">Transmembrane</keyword>
<evidence type="ECO:0000256" key="2">
    <source>
        <dbReference type="ARBA" id="ARBA00022475"/>
    </source>
</evidence>
<feature type="compositionally biased region" description="Polar residues" evidence="13">
    <location>
        <begin position="2147"/>
        <end position="2161"/>
    </location>
</feature>
<dbReference type="SUPFAM" id="SSF49313">
    <property type="entry name" value="Cadherin-like"/>
    <property type="match status" value="12"/>
</dbReference>
<dbReference type="SMART" id="SM00112">
    <property type="entry name" value="CA"/>
    <property type="match status" value="11"/>
</dbReference>
<proteinExistence type="predicted"/>
<evidence type="ECO:0000259" key="15">
    <source>
        <dbReference type="PROSITE" id="PS51015"/>
    </source>
</evidence>
<evidence type="ECO:0000256" key="12">
    <source>
        <dbReference type="PROSITE-ProRule" id="PRU00358"/>
    </source>
</evidence>
<dbReference type="Pfam" id="PF02182">
    <property type="entry name" value="SAD_SRA"/>
    <property type="match status" value="1"/>
</dbReference>
<dbReference type="GO" id="GO:0005634">
    <property type="term" value="C:nucleus"/>
    <property type="evidence" value="ECO:0007669"/>
    <property type="project" value="UniProtKB-SubCell"/>
</dbReference>
<evidence type="ECO:0000256" key="8">
    <source>
        <dbReference type="ARBA" id="ARBA00022989"/>
    </source>
</evidence>
<evidence type="ECO:0000256" key="3">
    <source>
        <dbReference type="ARBA" id="ARBA00022692"/>
    </source>
</evidence>
<feature type="region of interest" description="Disordered" evidence="13">
    <location>
        <begin position="1943"/>
        <end position="1971"/>
    </location>
</feature>
<dbReference type="EMBL" id="GG666453">
    <property type="protein sequence ID" value="EEN69699.1"/>
    <property type="molecule type" value="Genomic_DNA"/>
</dbReference>
<dbReference type="FunFam" id="2.30.280.10:FF:000005">
    <property type="entry name" value="E3 ubiquitin-protein ligase UHRF1"/>
    <property type="match status" value="1"/>
</dbReference>
<reference evidence="16" key="1">
    <citation type="journal article" date="2008" name="Nature">
        <title>The amphioxus genome and the evolution of the chordate karyotype.</title>
        <authorList>
            <consortium name="US DOE Joint Genome Institute (JGI-PGF)"/>
            <person name="Putnam N.H."/>
            <person name="Butts T."/>
            <person name="Ferrier D.E.K."/>
            <person name="Furlong R.F."/>
            <person name="Hellsten U."/>
            <person name="Kawashima T."/>
            <person name="Robinson-Rechavi M."/>
            <person name="Shoguchi E."/>
            <person name="Terry A."/>
            <person name="Yu J.-K."/>
            <person name="Benito-Gutierrez E.L."/>
            <person name="Dubchak I."/>
            <person name="Garcia-Fernandez J."/>
            <person name="Gibson-Brown J.J."/>
            <person name="Grigoriev I.V."/>
            <person name="Horton A.C."/>
            <person name="de Jong P.J."/>
            <person name="Jurka J."/>
            <person name="Kapitonov V.V."/>
            <person name="Kohara Y."/>
            <person name="Kuroki Y."/>
            <person name="Lindquist E."/>
            <person name="Lucas S."/>
            <person name="Osoegawa K."/>
            <person name="Pennacchio L.A."/>
            <person name="Salamov A.A."/>
            <person name="Satou Y."/>
            <person name="Sauka-Spengler T."/>
            <person name="Schmutz J."/>
            <person name="Shin-I T."/>
            <person name="Toyoda A."/>
            <person name="Bronner-Fraser M."/>
            <person name="Fujiyama A."/>
            <person name="Holland L.Z."/>
            <person name="Holland P.W.H."/>
            <person name="Satoh N."/>
            <person name="Rokhsar D.S."/>
        </authorList>
    </citation>
    <scope>NUCLEOTIDE SEQUENCE [LARGE SCALE GENOMIC DNA]</scope>
    <source>
        <strain evidence="16">S238N-H82</strain>
        <tissue evidence="16">Testes</tissue>
    </source>
</reference>
<dbReference type="Gene3D" id="2.60.40.60">
    <property type="entry name" value="Cadherins"/>
    <property type="match status" value="13"/>
</dbReference>
<dbReference type="PANTHER" id="PTHR24026:SF126">
    <property type="entry name" value="PROTOCADHERIN FAT 4"/>
    <property type="match status" value="1"/>
</dbReference>
<accession>C3XQH9</accession>
<dbReference type="GO" id="GO:0007156">
    <property type="term" value="P:homophilic cell adhesion via plasma membrane adhesion molecules"/>
    <property type="evidence" value="ECO:0007669"/>
    <property type="project" value="InterPro"/>
</dbReference>
<evidence type="ECO:0000256" key="1">
    <source>
        <dbReference type="ARBA" id="ARBA00004251"/>
    </source>
</evidence>
<evidence type="ECO:0000256" key="5">
    <source>
        <dbReference type="ARBA" id="ARBA00022737"/>
    </source>
</evidence>
<keyword evidence="5" id="KW-0677">Repeat</keyword>
<evidence type="ECO:0000256" key="9">
    <source>
        <dbReference type="ARBA" id="ARBA00023136"/>
    </source>
</evidence>
<dbReference type="Pfam" id="PF00028">
    <property type="entry name" value="Cadherin"/>
    <property type="match status" value="9"/>
</dbReference>
<feature type="region of interest" description="Disordered" evidence="13">
    <location>
        <begin position="2070"/>
        <end position="2178"/>
    </location>
</feature>
<dbReference type="PROSITE" id="PS00232">
    <property type="entry name" value="CADHERIN_1"/>
    <property type="match status" value="5"/>
</dbReference>
<gene>
    <name evidence="16" type="ORF">BRAFLDRAFT_131618</name>
</gene>
<feature type="domain" description="Cadherin" evidence="14">
    <location>
        <begin position="741"/>
        <end position="854"/>
    </location>
</feature>
<feature type="compositionally biased region" description="Basic and acidic residues" evidence="13">
    <location>
        <begin position="1993"/>
        <end position="2014"/>
    </location>
</feature>
<dbReference type="SUPFAM" id="SSF88697">
    <property type="entry name" value="PUA domain-like"/>
    <property type="match status" value="1"/>
</dbReference>